<evidence type="ECO:0000313" key="1">
    <source>
        <dbReference type="EMBL" id="EDL85911.1"/>
    </source>
</evidence>
<reference evidence="1 2" key="1">
    <citation type="submission" date="2005-09" db="EMBL/GenBank/DDBJ databases">
        <authorList>
            <person name="Mural R.J."/>
            <person name="Li P.W."/>
            <person name="Adams M.D."/>
            <person name="Amanatides P.G."/>
            <person name="Baden-Tillson H."/>
            <person name="Barnstead M."/>
            <person name="Chin S.H."/>
            <person name="Dew I."/>
            <person name="Evans C.A."/>
            <person name="Ferriera S."/>
            <person name="Flanigan M."/>
            <person name="Fosler C."/>
            <person name="Glodek A."/>
            <person name="Gu Z."/>
            <person name="Holt R.A."/>
            <person name="Jennings D."/>
            <person name="Kraft C.L."/>
            <person name="Lu F."/>
            <person name="Nguyen T."/>
            <person name="Nusskern D.R."/>
            <person name="Pfannkoch C.M."/>
            <person name="Sitter C."/>
            <person name="Sutton G.G."/>
            <person name="Venter J.C."/>
            <person name="Wang Z."/>
            <person name="Woodage T."/>
            <person name="Zheng X.H."/>
            <person name="Zhong F."/>
        </authorList>
    </citation>
    <scope>NUCLEOTIDE SEQUENCE [LARGE SCALE GENOMIC DNA]</scope>
    <source>
        <strain>BN</strain>
        <strain evidence="2">Sprague-Dawley</strain>
    </source>
</reference>
<accession>A6KI47</accession>
<organism evidence="1 2">
    <name type="scientific">Rattus norvegicus</name>
    <name type="common">Rat</name>
    <dbReference type="NCBI Taxonomy" id="10116"/>
    <lineage>
        <taxon>Eukaryota</taxon>
        <taxon>Metazoa</taxon>
        <taxon>Chordata</taxon>
        <taxon>Craniata</taxon>
        <taxon>Vertebrata</taxon>
        <taxon>Euteleostomi</taxon>
        <taxon>Mammalia</taxon>
        <taxon>Eutheria</taxon>
        <taxon>Euarchontoglires</taxon>
        <taxon>Glires</taxon>
        <taxon>Rodentia</taxon>
        <taxon>Myomorpha</taxon>
        <taxon>Muroidea</taxon>
        <taxon>Muridae</taxon>
        <taxon>Murinae</taxon>
        <taxon>Rattus</taxon>
    </lineage>
</organism>
<proteinExistence type="predicted"/>
<dbReference type="AlphaFoldDB" id="A6KI47"/>
<gene>
    <name evidence="1" type="ORF">rCG_37315</name>
</gene>
<sequence length="120" mass="13361">MCYLSKMSSLSLLQVPSLTWPVRCTDLQGEGHSPLCPESKARLSDLSYTRRPALPFSCILRTVLPSPFFGVSPICLLSSNLTIIPRSTSNQNESLLLVGIPRDRRVGVCRQFLRNLTPQD</sequence>
<protein>
    <submittedName>
        <fullName evidence="1">RCG37315, isoform CRA_a</fullName>
    </submittedName>
</protein>
<dbReference type="EMBL" id="CH474050">
    <property type="protein sequence ID" value="EDL85911.1"/>
    <property type="molecule type" value="Genomic_DNA"/>
</dbReference>
<name>A6KI47_RAT</name>
<evidence type="ECO:0000313" key="2">
    <source>
        <dbReference type="Proteomes" id="UP000234681"/>
    </source>
</evidence>
<dbReference type="Proteomes" id="UP000234681">
    <property type="component" value="Chromosome 3"/>
</dbReference>